<feature type="region of interest" description="Disordered" evidence="1">
    <location>
        <begin position="39"/>
        <end position="195"/>
    </location>
</feature>
<feature type="compositionally biased region" description="Gly residues" evidence="1">
    <location>
        <begin position="159"/>
        <end position="176"/>
    </location>
</feature>
<feature type="non-terminal residue" evidence="3">
    <location>
        <position position="842"/>
    </location>
</feature>
<dbReference type="Proteomes" id="UP000824140">
    <property type="component" value="Unassembled WGS sequence"/>
</dbReference>
<feature type="chain" id="PRO_5039051776" description="Ig-like domain-containing protein" evidence="2">
    <location>
        <begin position="21"/>
        <end position="842"/>
    </location>
</feature>
<sequence length="842" mass="89227">MKRWIAWLLVALLCMPVALAEPVEEGTQEGGNVLDQFFVTEGNEPTQPGGEPTQPGSEPTQPGGEPTQPGSEPTRPGGEPTQPGSEPTQPGGEPTQPGGEPTQPGGEPTQPGSEPTQPGGEPTQPGGEPTQPGGEPTQPGGEPTQPGGEQPGSEQPGGEQPGGEQTGGEQTGGEQTGGEETGEQPPEEGGEEAPAAQAWVNAGGEEPVRGDLADLLGTYGGYTIYLSTKDVIKLSGYTVDQLESYHLQPDPSLYSDSYTVFISAEDPQADVLPKTWELMRTASNSADVYVWVGRKGTWPLPEDAWMKDPNAAEGETKFIVGSLEDVLKQAAPGSVIYLQTPRVLEIEGYTVEELEAFDIRPDDGMFSGGVVLISSSDPREEYDPDAPVGETVYVWVGEEGSWPPPSVTLGVASENYVASGWSNVAPVFRLSGIPEGSGYTYAVCINGETGESYETIPSGEYTFSQEGTFMLYFVILDEEGWEVARSQAYSVSLDFTPPQAVGLLDYPDAPGTCLIASTDALSGIAAFSVDGGETWVESNGEPVYAYAGEPGSVLAVGSVLARDMAGNTSANAEEYAFPEESEPTPEPPHGGGGGGGGGGGIDHVPADEDETLAAYNGVELKLPDTPMRVLTMGEQELPLTLNVVGGSTTEDFWFATDDAFVGEFGRLGVEEAVPAAEKPAEEEEKDADEEKPDPKHDATVGPAPNALILTAEKAYDPNSGACVYEWKFNGEVYRQLANSGIEYLGLQAGDYMTALPTEGFTGGTVYTRMKMNGVATKEFEYTLRMIVTGEEEAPCSMELSVNVGEETYQMTDDEKQPMYYYDVLLASADKMDEVLKAYNLLK</sequence>
<feature type="compositionally biased region" description="Low complexity" evidence="1">
    <location>
        <begin position="44"/>
        <end position="74"/>
    </location>
</feature>
<evidence type="ECO:0000313" key="4">
    <source>
        <dbReference type="Proteomes" id="UP000824140"/>
    </source>
</evidence>
<keyword evidence="2" id="KW-0732">Signal</keyword>
<gene>
    <name evidence="3" type="ORF">IAA84_03515</name>
</gene>
<dbReference type="EMBL" id="DVJN01000068">
    <property type="protein sequence ID" value="HIS92065.1"/>
    <property type="molecule type" value="Genomic_DNA"/>
</dbReference>
<evidence type="ECO:0008006" key="5">
    <source>
        <dbReference type="Google" id="ProtNLM"/>
    </source>
</evidence>
<feature type="compositionally biased region" description="Low complexity" evidence="1">
    <location>
        <begin position="86"/>
        <end position="158"/>
    </location>
</feature>
<evidence type="ECO:0000256" key="1">
    <source>
        <dbReference type="SAM" id="MobiDB-lite"/>
    </source>
</evidence>
<accession>A0A9D1K5I8</accession>
<proteinExistence type="predicted"/>
<feature type="signal peptide" evidence="2">
    <location>
        <begin position="1"/>
        <end position="20"/>
    </location>
</feature>
<feature type="region of interest" description="Disordered" evidence="1">
    <location>
        <begin position="671"/>
        <end position="702"/>
    </location>
</feature>
<feature type="compositionally biased region" description="Acidic residues" evidence="1">
    <location>
        <begin position="680"/>
        <end position="691"/>
    </location>
</feature>
<protein>
    <recommendedName>
        <fullName evidence="5">Ig-like domain-containing protein</fullName>
    </recommendedName>
</protein>
<name>A0A9D1K5I8_9FIRM</name>
<reference evidence="3" key="2">
    <citation type="journal article" date="2021" name="PeerJ">
        <title>Extensive microbial diversity within the chicken gut microbiome revealed by metagenomics and culture.</title>
        <authorList>
            <person name="Gilroy R."/>
            <person name="Ravi A."/>
            <person name="Getino M."/>
            <person name="Pursley I."/>
            <person name="Horton D.L."/>
            <person name="Alikhan N.F."/>
            <person name="Baker D."/>
            <person name="Gharbi K."/>
            <person name="Hall N."/>
            <person name="Watson M."/>
            <person name="Adriaenssens E.M."/>
            <person name="Foster-Nyarko E."/>
            <person name="Jarju S."/>
            <person name="Secka A."/>
            <person name="Antonio M."/>
            <person name="Oren A."/>
            <person name="Chaudhuri R.R."/>
            <person name="La Ragione R."/>
            <person name="Hildebrand F."/>
            <person name="Pallen M.J."/>
        </authorList>
    </citation>
    <scope>NUCLEOTIDE SEQUENCE</scope>
    <source>
        <strain evidence="3">13766</strain>
    </source>
</reference>
<comment type="caution">
    <text evidence="3">The sequence shown here is derived from an EMBL/GenBank/DDBJ whole genome shotgun (WGS) entry which is preliminary data.</text>
</comment>
<evidence type="ECO:0000313" key="3">
    <source>
        <dbReference type="EMBL" id="HIS92065.1"/>
    </source>
</evidence>
<reference evidence="3" key="1">
    <citation type="submission" date="2020-10" db="EMBL/GenBank/DDBJ databases">
        <authorList>
            <person name="Gilroy R."/>
        </authorList>
    </citation>
    <scope>NUCLEOTIDE SEQUENCE</scope>
    <source>
        <strain evidence="3">13766</strain>
    </source>
</reference>
<feature type="compositionally biased region" description="Gly residues" evidence="1">
    <location>
        <begin position="589"/>
        <end position="601"/>
    </location>
</feature>
<dbReference type="AlphaFoldDB" id="A0A9D1K5I8"/>
<feature type="region of interest" description="Disordered" evidence="1">
    <location>
        <begin position="572"/>
        <end position="606"/>
    </location>
</feature>
<feature type="compositionally biased region" description="Acidic residues" evidence="1">
    <location>
        <begin position="180"/>
        <end position="191"/>
    </location>
</feature>
<evidence type="ECO:0000256" key="2">
    <source>
        <dbReference type="SAM" id="SignalP"/>
    </source>
</evidence>
<organism evidence="3 4">
    <name type="scientific">Candidatus Alectryocaccomicrobium excrementavium</name>
    <dbReference type="NCBI Taxonomy" id="2840668"/>
    <lineage>
        <taxon>Bacteria</taxon>
        <taxon>Bacillati</taxon>
        <taxon>Bacillota</taxon>
        <taxon>Clostridia</taxon>
        <taxon>Candidatus Alectryocaccomicrobium</taxon>
    </lineage>
</organism>